<dbReference type="GO" id="GO:0003723">
    <property type="term" value="F:RNA binding"/>
    <property type="evidence" value="ECO:0007669"/>
    <property type="project" value="InterPro"/>
</dbReference>
<comment type="caution">
    <text evidence="6">The sequence shown here is derived from an EMBL/GenBank/DDBJ whole genome shotgun (WGS) entry which is preliminary data.</text>
</comment>
<dbReference type="Gene3D" id="3.30.2350.10">
    <property type="entry name" value="Pseudouridine synthase"/>
    <property type="match status" value="1"/>
</dbReference>
<dbReference type="GO" id="GO:0140098">
    <property type="term" value="F:catalytic activity, acting on RNA"/>
    <property type="evidence" value="ECO:0007669"/>
    <property type="project" value="UniProtKB-ARBA"/>
</dbReference>
<evidence type="ECO:0000256" key="3">
    <source>
        <dbReference type="ARBA" id="ARBA00031870"/>
    </source>
</evidence>
<dbReference type="GO" id="GO:0009982">
    <property type="term" value="F:pseudouridine synthase activity"/>
    <property type="evidence" value="ECO:0007669"/>
    <property type="project" value="InterPro"/>
</dbReference>
<dbReference type="Pfam" id="PF00849">
    <property type="entry name" value="PseudoU_synth_2"/>
    <property type="match status" value="1"/>
</dbReference>
<comment type="similarity">
    <text evidence="2">Belongs to the pseudouridine synthase RluA family.</text>
</comment>
<dbReference type="RefSeq" id="WP_025080397.1">
    <property type="nucleotide sequence ID" value="NZ_AZGI01000059.1"/>
</dbReference>
<comment type="catalytic activity">
    <reaction evidence="1">
        <text>a uridine in RNA = a pseudouridine in RNA</text>
        <dbReference type="Rhea" id="RHEA:48348"/>
        <dbReference type="Rhea" id="RHEA-COMP:12068"/>
        <dbReference type="Rhea" id="RHEA-COMP:12069"/>
        <dbReference type="ChEBI" id="CHEBI:65314"/>
        <dbReference type="ChEBI" id="CHEBI:65315"/>
    </reaction>
</comment>
<evidence type="ECO:0000256" key="2">
    <source>
        <dbReference type="ARBA" id="ARBA00010876"/>
    </source>
</evidence>
<dbReference type="PANTHER" id="PTHR21600">
    <property type="entry name" value="MITOCHONDRIAL RNA PSEUDOURIDINE SYNTHASE"/>
    <property type="match status" value="1"/>
</dbReference>
<dbReference type="EMBL" id="AZGI01000059">
    <property type="protein sequence ID" value="KRM37926.1"/>
    <property type="molecule type" value="Genomic_DNA"/>
</dbReference>
<reference evidence="6 7" key="1">
    <citation type="journal article" date="2015" name="Genome Announc.">
        <title>Expanding the biotechnology potential of lactobacilli through comparative genomics of 213 strains and associated genera.</title>
        <authorList>
            <person name="Sun Z."/>
            <person name="Harris H.M."/>
            <person name="McCann A."/>
            <person name="Guo C."/>
            <person name="Argimon S."/>
            <person name="Zhang W."/>
            <person name="Yang X."/>
            <person name="Jeffery I.B."/>
            <person name="Cooney J.C."/>
            <person name="Kagawa T.F."/>
            <person name="Liu W."/>
            <person name="Song Y."/>
            <person name="Salvetti E."/>
            <person name="Wrobel A."/>
            <person name="Rasinkangas P."/>
            <person name="Parkhill J."/>
            <person name="Rea M.C."/>
            <person name="O'Sullivan O."/>
            <person name="Ritari J."/>
            <person name="Douillard F.P."/>
            <person name="Paul Ross R."/>
            <person name="Yang R."/>
            <person name="Briner A.E."/>
            <person name="Felis G.E."/>
            <person name="de Vos W.M."/>
            <person name="Barrangou R."/>
            <person name="Klaenhammer T.R."/>
            <person name="Caufield P.W."/>
            <person name="Cui Y."/>
            <person name="Zhang H."/>
            <person name="O'Toole P.W."/>
        </authorList>
    </citation>
    <scope>NUCLEOTIDE SEQUENCE [LARGE SCALE GENOMIC DNA]</scope>
    <source>
        <strain evidence="6 7">DSM 5661</strain>
    </source>
</reference>
<evidence type="ECO:0000256" key="1">
    <source>
        <dbReference type="ARBA" id="ARBA00000073"/>
    </source>
</evidence>
<gene>
    <name evidence="6" type="ORF">FC39_GL001500</name>
</gene>
<evidence type="ECO:0000313" key="7">
    <source>
        <dbReference type="Proteomes" id="UP000051223"/>
    </source>
</evidence>
<keyword evidence="7" id="KW-1185">Reference proteome</keyword>
<dbReference type="OrthoDB" id="9773999at2"/>
<dbReference type="Proteomes" id="UP000051223">
    <property type="component" value="Unassembled WGS sequence"/>
</dbReference>
<sequence length="285" mass="32923">MTYNFKLIYPKKLKPTPVTDVLRDLLIPRKWRHLLRINKQVTVNGKYRNFNELIYPNDKIELKINFVDSHQQEYPASKHLPDVVYEDDDLLVINKKKGQKTHPNLFESDTALNDCATYLGKSPYIVHRLDMLTGGLLLVAKNPAVVPILNRELTTKTFHREYLAKVNLNKDLDKNGTISFAIGQDPNDQRKRMVREDGLKAVTHYQVIEKDDIEKTALLKISLETGRTHQIRVHLAAIGCPIVGDPLYNPNFKESEELQLTAYEMSLIKPYTFSRITIQLPKNDF</sequence>
<organism evidence="6 7">
    <name type="scientific">Lactobacillus hamsteri DSM 5661 = JCM 6256</name>
    <dbReference type="NCBI Taxonomy" id="1423754"/>
    <lineage>
        <taxon>Bacteria</taxon>
        <taxon>Bacillati</taxon>
        <taxon>Bacillota</taxon>
        <taxon>Bacilli</taxon>
        <taxon>Lactobacillales</taxon>
        <taxon>Lactobacillaceae</taxon>
        <taxon>Lactobacillus</taxon>
    </lineage>
</organism>
<accession>A0A0R1YEF1</accession>
<evidence type="ECO:0000313" key="6">
    <source>
        <dbReference type="EMBL" id="KRM37926.1"/>
    </source>
</evidence>
<dbReference type="AlphaFoldDB" id="A0A0R1YEF1"/>
<name>A0A0R1YEF1_9LACO</name>
<protein>
    <recommendedName>
        <fullName evidence="3">RNA pseudouridylate synthase</fullName>
    </recommendedName>
    <alternativeName>
        <fullName evidence="4">RNA-uridine isomerase</fullName>
    </alternativeName>
</protein>
<dbReference type="CDD" id="cd02869">
    <property type="entry name" value="PseudoU_synth_RluA_like"/>
    <property type="match status" value="1"/>
</dbReference>
<dbReference type="STRING" id="1423754.FC39_GL001500"/>
<evidence type="ECO:0000256" key="4">
    <source>
        <dbReference type="ARBA" id="ARBA00033164"/>
    </source>
</evidence>
<dbReference type="InterPro" id="IPR006145">
    <property type="entry name" value="PsdUridine_synth_RsuA/RluA"/>
</dbReference>
<dbReference type="InterPro" id="IPR020103">
    <property type="entry name" value="PsdUridine_synth_cat_dom_sf"/>
</dbReference>
<feature type="domain" description="Pseudouridine synthase RsuA/RluA-like" evidence="5">
    <location>
        <begin position="89"/>
        <end position="237"/>
    </location>
</feature>
<dbReference type="GO" id="GO:0000455">
    <property type="term" value="P:enzyme-directed rRNA pseudouridine synthesis"/>
    <property type="evidence" value="ECO:0007669"/>
    <property type="project" value="TreeGrafter"/>
</dbReference>
<proteinExistence type="inferred from homology"/>
<dbReference type="SUPFAM" id="SSF55120">
    <property type="entry name" value="Pseudouridine synthase"/>
    <property type="match status" value="1"/>
</dbReference>
<dbReference type="PATRIC" id="fig|1423754.3.peg.1545"/>
<dbReference type="eggNOG" id="COG0564">
    <property type="taxonomic scope" value="Bacteria"/>
</dbReference>
<evidence type="ECO:0000259" key="5">
    <source>
        <dbReference type="Pfam" id="PF00849"/>
    </source>
</evidence>
<dbReference type="PANTHER" id="PTHR21600:SF87">
    <property type="entry name" value="RNA PSEUDOURIDYLATE SYNTHASE DOMAIN-CONTAINING PROTEIN 1"/>
    <property type="match status" value="1"/>
</dbReference>
<dbReference type="InterPro" id="IPR050188">
    <property type="entry name" value="RluA_PseudoU_synthase"/>
</dbReference>